<organism evidence="3 4">
    <name type="scientific">Roseibium album</name>
    <dbReference type="NCBI Taxonomy" id="311410"/>
    <lineage>
        <taxon>Bacteria</taxon>
        <taxon>Pseudomonadati</taxon>
        <taxon>Pseudomonadota</taxon>
        <taxon>Alphaproteobacteria</taxon>
        <taxon>Hyphomicrobiales</taxon>
        <taxon>Stappiaceae</taxon>
        <taxon>Roseibium</taxon>
    </lineage>
</organism>
<gene>
    <name evidence="3" type="primary">puo_1</name>
    <name evidence="3" type="ORF">LA5096_01704</name>
</gene>
<dbReference type="PANTHER" id="PTHR43563:SF1">
    <property type="entry name" value="AMINE OXIDASE [FLAVIN-CONTAINING] B"/>
    <property type="match status" value="1"/>
</dbReference>
<dbReference type="InterPro" id="IPR036188">
    <property type="entry name" value="FAD/NAD-bd_sf"/>
</dbReference>
<keyword evidence="3" id="KW-0560">Oxidoreductase</keyword>
<dbReference type="OrthoDB" id="337830at2"/>
<dbReference type="EMBL" id="CXWC01000003">
    <property type="protein sequence ID" value="CTQ68178.1"/>
    <property type="molecule type" value="Genomic_DNA"/>
</dbReference>
<sequence>MQVTGKKQKILIVGAGLSGLAVGRLLSDEGHDVTLLEARNRVGGRIVSLPGQAGGNLRYDLGPAWIWPHNRRMLNLTSELGLSLMRQHSAGNLVFQDQNGHVRRDLEFATMGDALRIPGGLAQLTEHLAARLPQETLHLEHSATRIEALQAGLRVSGENSSGPYTKTADRAVLALPPRLASMGVDFSPALPAEVISSMTNVPTWMAGHAKIVAIYERAFWRQAGLSGDAISHRGPLFELHDASADEGAAGEAALFGFVAPGRGGQRIDERQLLRDAVAQLTDLFGSEAAEPARLHFMNWACEERTATPLDTADISAHPRYQDIELAIDPWSGRLRFAGTETAPENGGFLEGALESAERVARAITF</sequence>
<dbReference type="SUPFAM" id="SSF51905">
    <property type="entry name" value="FAD/NAD(P)-binding domain"/>
    <property type="match status" value="1"/>
</dbReference>
<keyword evidence="4" id="KW-1185">Reference proteome</keyword>
<dbReference type="GO" id="GO:0050232">
    <property type="term" value="F:putrescine oxidase activity"/>
    <property type="evidence" value="ECO:0007669"/>
    <property type="project" value="UniProtKB-EC"/>
</dbReference>
<name>A0A0M6ZF21_9HYPH</name>
<dbReference type="Pfam" id="PF01593">
    <property type="entry name" value="Amino_oxidase"/>
    <property type="match status" value="2"/>
</dbReference>
<dbReference type="STRING" id="311410.LA5095_04725"/>
<evidence type="ECO:0000256" key="1">
    <source>
        <dbReference type="ARBA" id="ARBA00005995"/>
    </source>
</evidence>
<dbReference type="Proteomes" id="UP000049983">
    <property type="component" value="Unassembled WGS sequence"/>
</dbReference>
<dbReference type="EC" id="1.4.3.10" evidence="3"/>
<protein>
    <submittedName>
        <fullName evidence="3">Putrescine oxidase</fullName>
        <ecNumber evidence="3">1.4.3.10</ecNumber>
    </submittedName>
</protein>
<feature type="domain" description="Amine oxidase" evidence="2">
    <location>
        <begin position="17"/>
        <end position="95"/>
    </location>
</feature>
<accession>A0A0M6ZF21</accession>
<evidence type="ECO:0000313" key="3">
    <source>
        <dbReference type="EMBL" id="CTQ68178.1"/>
    </source>
</evidence>
<feature type="domain" description="Amine oxidase" evidence="2">
    <location>
        <begin position="110"/>
        <end position="363"/>
    </location>
</feature>
<evidence type="ECO:0000313" key="4">
    <source>
        <dbReference type="Proteomes" id="UP000049983"/>
    </source>
</evidence>
<dbReference type="InterPro" id="IPR050703">
    <property type="entry name" value="Flavin_MAO"/>
</dbReference>
<proteinExistence type="inferred from homology"/>
<dbReference type="AlphaFoldDB" id="A0A0M6ZF21"/>
<dbReference type="Gene3D" id="3.50.50.60">
    <property type="entry name" value="FAD/NAD(P)-binding domain"/>
    <property type="match status" value="2"/>
</dbReference>
<reference evidence="4" key="1">
    <citation type="submission" date="2015-07" db="EMBL/GenBank/DDBJ databases">
        <authorList>
            <person name="Rodrigo-Torres Lidia"/>
            <person name="Arahal R.David."/>
        </authorList>
    </citation>
    <scope>NUCLEOTIDE SEQUENCE [LARGE SCALE GENOMIC DNA]</scope>
    <source>
        <strain evidence="4">CECT 5096</strain>
    </source>
</reference>
<dbReference type="PANTHER" id="PTHR43563">
    <property type="entry name" value="AMINE OXIDASE"/>
    <property type="match status" value="1"/>
</dbReference>
<dbReference type="SUPFAM" id="SSF54373">
    <property type="entry name" value="FAD-linked reductases, C-terminal domain"/>
    <property type="match status" value="1"/>
</dbReference>
<comment type="similarity">
    <text evidence="1">Belongs to the flavin monoamine oxidase family.</text>
</comment>
<evidence type="ECO:0000259" key="2">
    <source>
        <dbReference type="Pfam" id="PF01593"/>
    </source>
</evidence>
<dbReference type="InterPro" id="IPR002937">
    <property type="entry name" value="Amino_oxidase"/>
</dbReference>